<protein>
    <submittedName>
        <fullName evidence="2">Uncharacterized protein</fullName>
    </submittedName>
</protein>
<dbReference type="EMBL" id="VZQQ01000067">
    <property type="protein sequence ID" value="MBC8751798.1"/>
    <property type="molecule type" value="Genomic_DNA"/>
</dbReference>
<organism evidence="2 3">
    <name type="scientific">Paraburkholderia podalyriae</name>
    <dbReference type="NCBI Taxonomy" id="1938811"/>
    <lineage>
        <taxon>Bacteria</taxon>
        <taxon>Pseudomonadati</taxon>
        <taxon>Pseudomonadota</taxon>
        <taxon>Betaproteobacteria</taxon>
        <taxon>Burkholderiales</taxon>
        <taxon>Burkholderiaceae</taxon>
        <taxon>Paraburkholderia</taxon>
    </lineage>
</organism>
<comment type="caution">
    <text evidence="2">The sequence shown here is derived from an EMBL/GenBank/DDBJ whole genome shotgun (WGS) entry which is preliminary data.</text>
</comment>
<evidence type="ECO:0000313" key="2">
    <source>
        <dbReference type="EMBL" id="MBC8751798.1"/>
    </source>
</evidence>
<evidence type="ECO:0000313" key="3">
    <source>
        <dbReference type="Proteomes" id="UP000736373"/>
    </source>
</evidence>
<dbReference type="Proteomes" id="UP000736373">
    <property type="component" value="Unassembled WGS sequence"/>
</dbReference>
<sequence>MSKSRLQKFARNNRQLDAETQRLDRLTLQRSENTYQSPWMLTGTSRRKNLELSLPILGKQESGNPEDAIDDGMQKLAVYQDIRATALNAQRTSGCKRPTGPPKASPADR</sequence>
<proteinExistence type="predicted"/>
<reference evidence="2 3" key="1">
    <citation type="submission" date="2019-09" db="EMBL/GenBank/DDBJ databases">
        <title>Paraburkholderia podalyriae sp. nov., A South African Podalyria-associated rhizobium.</title>
        <authorList>
            <person name="Mavima L."/>
            <person name="Beukes C.W."/>
            <person name="Palmer M."/>
            <person name="De Meyer S.E."/>
            <person name="James E.K."/>
            <person name="Maluk M."/>
            <person name="Avontuur J.R."/>
            <person name="Chan W.Y."/>
            <person name="Venter S.N."/>
            <person name="Steenkamp E.T."/>
        </authorList>
    </citation>
    <scope>NUCLEOTIDE SEQUENCE [LARGE SCALE GENOMIC DNA]</scope>
    <source>
        <strain evidence="2 3">WC7.3b</strain>
    </source>
</reference>
<gene>
    <name evidence="2" type="ORF">F6X42_36490</name>
</gene>
<accession>A0ABR7PZT3</accession>
<feature type="compositionally biased region" description="Pro residues" evidence="1">
    <location>
        <begin position="99"/>
        <end position="109"/>
    </location>
</feature>
<keyword evidence="3" id="KW-1185">Reference proteome</keyword>
<dbReference type="RefSeq" id="WP_187638705.1">
    <property type="nucleotide sequence ID" value="NZ_VZQQ01000067.1"/>
</dbReference>
<feature type="region of interest" description="Disordered" evidence="1">
    <location>
        <begin position="89"/>
        <end position="109"/>
    </location>
</feature>
<evidence type="ECO:0000256" key="1">
    <source>
        <dbReference type="SAM" id="MobiDB-lite"/>
    </source>
</evidence>
<name>A0ABR7PZT3_9BURK</name>